<gene>
    <name evidence="2" type="ORF">NCTC12078_00239</name>
</gene>
<evidence type="ECO:0000313" key="2">
    <source>
        <dbReference type="EMBL" id="VFB02265.1"/>
    </source>
</evidence>
<dbReference type="AlphaFoldDB" id="A0A4U8WBP5"/>
<keyword evidence="1" id="KW-1133">Transmembrane helix</keyword>
<name>A0A4U8WBP5_9FLAO</name>
<dbReference type="EMBL" id="LR215974">
    <property type="protein sequence ID" value="VFB02265.1"/>
    <property type="molecule type" value="Genomic_DNA"/>
</dbReference>
<dbReference type="KEGG" id="ctai:NCTC12078_00239"/>
<accession>A0A4U8WBP5</accession>
<evidence type="ECO:0000313" key="3">
    <source>
        <dbReference type="Proteomes" id="UP000290013"/>
    </source>
</evidence>
<keyword evidence="1" id="KW-0812">Transmembrane</keyword>
<feature type="transmembrane region" description="Helical" evidence="1">
    <location>
        <begin position="36"/>
        <end position="55"/>
    </location>
</feature>
<keyword evidence="1" id="KW-0472">Membrane</keyword>
<feature type="transmembrane region" description="Helical" evidence="1">
    <location>
        <begin position="12"/>
        <end position="30"/>
    </location>
</feature>
<protein>
    <submittedName>
        <fullName evidence="2">Uncharacterized protein</fullName>
    </submittedName>
</protein>
<sequence length="148" mass="17793">MEKFIIRDYNVQSYIIVAFFVCLLLDLIVIHKGVCVLVYFLLACHHIISSNIKFISKNYNKKLSFKIYYYTSMTFMFIFIILLINSTLRFRYEFLDEFLFLILYFGIFGTPVLAIVYYIICGDDYREIKLNRNIENHENSQQPHTHLR</sequence>
<evidence type="ECO:0000256" key="1">
    <source>
        <dbReference type="SAM" id="Phobius"/>
    </source>
</evidence>
<feature type="transmembrane region" description="Helical" evidence="1">
    <location>
        <begin position="67"/>
        <end position="86"/>
    </location>
</feature>
<dbReference type="Proteomes" id="UP000290013">
    <property type="component" value="Chromosome"/>
</dbReference>
<proteinExistence type="predicted"/>
<feature type="transmembrane region" description="Helical" evidence="1">
    <location>
        <begin position="98"/>
        <end position="120"/>
    </location>
</feature>
<organism evidence="2 3">
    <name type="scientific">Chryseobacterium taihuense</name>
    <dbReference type="NCBI Taxonomy" id="1141221"/>
    <lineage>
        <taxon>Bacteria</taxon>
        <taxon>Pseudomonadati</taxon>
        <taxon>Bacteroidota</taxon>
        <taxon>Flavobacteriia</taxon>
        <taxon>Flavobacteriales</taxon>
        <taxon>Weeksellaceae</taxon>
        <taxon>Chryseobacterium group</taxon>
        <taxon>Chryseobacterium</taxon>
    </lineage>
</organism>
<reference evidence="2 3" key="1">
    <citation type="submission" date="2019-02" db="EMBL/GenBank/DDBJ databases">
        <authorList>
            <consortium name="Pathogen Informatics"/>
        </authorList>
    </citation>
    <scope>NUCLEOTIDE SEQUENCE [LARGE SCALE GENOMIC DNA]</scope>
    <source>
        <strain evidence="2 3">3012STDY6944375</strain>
    </source>
</reference>